<dbReference type="Pfam" id="PF13280">
    <property type="entry name" value="WYL"/>
    <property type="match status" value="1"/>
</dbReference>
<gene>
    <name evidence="3" type="ORF">RN607_06765</name>
</gene>
<dbReference type="InterPro" id="IPR026881">
    <property type="entry name" value="WYL_dom"/>
</dbReference>
<evidence type="ECO:0000259" key="2">
    <source>
        <dbReference type="Pfam" id="PF25583"/>
    </source>
</evidence>
<dbReference type="Pfam" id="PF25583">
    <property type="entry name" value="WCX"/>
    <property type="match status" value="1"/>
</dbReference>
<dbReference type="InterPro" id="IPR057727">
    <property type="entry name" value="WCX_dom"/>
</dbReference>
<feature type="domain" description="WCX" evidence="2">
    <location>
        <begin position="247"/>
        <end position="316"/>
    </location>
</feature>
<sequence length="321" mass="34670">MADATARLLNLIVALSDTRRRMTRETIRATVEGYEPVPTGASPSELKRSDVAFERMFERDKDDLRRLGIPLQTIQDAVHGDDIGYRIDSARAALPVLDLTSAELAALSVAGAYWSDATLEADARQALTKVAASTSERPAEAVLAGGRSQTAEGTVSALLEARQERRAVRFDYSSSNSGVQRRSVQPWRLLTRGGALYLQAFDVDRAAARTFRLSRIQGRVGATGEPGAYDIPHDLPPAFSPSQGGIAVVAVRPEAGHSLRSRGETIAHREGWDLVRVDFRHADALRDEVLALGGAARVVEPMEIATQVSDYARNALEVAGG</sequence>
<dbReference type="RefSeq" id="WP_313545226.1">
    <property type="nucleotide sequence ID" value="NZ_CP134880.1"/>
</dbReference>
<evidence type="ECO:0000259" key="1">
    <source>
        <dbReference type="Pfam" id="PF13280"/>
    </source>
</evidence>
<dbReference type="PROSITE" id="PS52050">
    <property type="entry name" value="WYL"/>
    <property type="match status" value="1"/>
</dbReference>
<proteinExistence type="predicted"/>
<dbReference type="AlphaFoldDB" id="A0AA96FD39"/>
<dbReference type="Proteomes" id="UP001303408">
    <property type="component" value="Chromosome"/>
</dbReference>
<dbReference type="EMBL" id="CP134880">
    <property type="protein sequence ID" value="WNM28701.1"/>
    <property type="molecule type" value="Genomic_DNA"/>
</dbReference>
<name>A0AA96FD39_9MICO</name>
<accession>A0AA96FD39</accession>
<dbReference type="PANTHER" id="PTHR34580">
    <property type="match status" value="1"/>
</dbReference>
<organism evidence="3">
    <name type="scientific">Demequina capsici</name>
    <dbReference type="NCBI Taxonomy" id="3075620"/>
    <lineage>
        <taxon>Bacteria</taxon>
        <taxon>Bacillati</taxon>
        <taxon>Actinomycetota</taxon>
        <taxon>Actinomycetes</taxon>
        <taxon>Micrococcales</taxon>
        <taxon>Demequinaceae</taxon>
        <taxon>Demequina</taxon>
    </lineage>
</organism>
<dbReference type="KEGG" id="dcp:RN607_06765"/>
<dbReference type="InterPro" id="IPR051534">
    <property type="entry name" value="CBASS_pafABC_assoc_protein"/>
</dbReference>
<protein>
    <submittedName>
        <fullName evidence="3">WYL domain-containing protein</fullName>
    </submittedName>
</protein>
<reference evidence="3" key="1">
    <citation type="submission" date="2023-09" db="EMBL/GenBank/DDBJ databases">
        <title>Demequina sp. a novel bacteria isolated from Capsicum annuum.</title>
        <authorList>
            <person name="Humaira Z."/>
            <person name="Lee J."/>
            <person name="Cho D."/>
        </authorList>
    </citation>
    <scope>NUCLEOTIDE SEQUENCE</scope>
    <source>
        <strain evidence="3">PMTSA13</strain>
    </source>
</reference>
<feature type="domain" description="WYL" evidence="1">
    <location>
        <begin position="154"/>
        <end position="217"/>
    </location>
</feature>
<evidence type="ECO:0000313" key="3">
    <source>
        <dbReference type="EMBL" id="WNM28701.1"/>
    </source>
</evidence>
<dbReference type="PANTHER" id="PTHR34580:SF3">
    <property type="entry name" value="PROTEIN PAFB"/>
    <property type="match status" value="1"/>
</dbReference>